<sequence length="254" mass="27566">MPITTTASDTTSLVHAAIDVHEPGQKPGKVGALITTIDFQLNPKELTVTKSAKWESKSQKKSASAPPTTYQGPDPQKMSVEMYFDETRQRDGSVVKRVEALFEACTPTSASVDGNRPSAPWVKFRWGVLTGFVGYIKSVAAKYTLFSPDGTPLRAVCTVALEELANEPSKQNPTSGGLQPRHSHVVREGDSLAAIAYAEYGDPARWRDLADVNGIDDPLRLRPGATVLIPTLEELARADGRVIARKEIARALVR</sequence>
<accession>A0A4Q2JPF5</accession>
<dbReference type="AlphaFoldDB" id="A0A4Q2JPF5"/>
<dbReference type="SMART" id="SM00257">
    <property type="entry name" value="LysM"/>
    <property type="match status" value="1"/>
</dbReference>
<dbReference type="CDD" id="cd00118">
    <property type="entry name" value="LysM"/>
    <property type="match status" value="1"/>
</dbReference>
<dbReference type="InterPro" id="IPR018392">
    <property type="entry name" value="LysM"/>
</dbReference>
<dbReference type="EMBL" id="SDPL01000117">
    <property type="protein sequence ID" value="RXZ48187.1"/>
    <property type="molecule type" value="Genomic_DNA"/>
</dbReference>
<gene>
    <name evidence="3" type="ORF">ESO86_07765</name>
</gene>
<name>A0A4Q2JPF5_9MICO</name>
<dbReference type="OrthoDB" id="9815939at2"/>
<dbReference type="InterPro" id="IPR045361">
    <property type="entry name" value="CIS_tube_prot_N"/>
</dbReference>
<evidence type="ECO:0000259" key="2">
    <source>
        <dbReference type="PROSITE" id="PS51782"/>
    </source>
</evidence>
<comment type="caution">
    <text evidence="3">The sequence shown here is derived from an EMBL/GenBank/DDBJ whole genome shotgun (WGS) entry which is preliminary data.</text>
</comment>
<evidence type="ECO:0000256" key="1">
    <source>
        <dbReference type="SAM" id="MobiDB-lite"/>
    </source>
</evidence>
<feature type="domain" description="LysM" evidence="2">
    <location>
        <begin position="182"/>
        <end position="229"/>
    </location>
</feature>
<evidence type="ECO:0000313" key="3">
    <source>
        <dbReference type="EMBL" id="RXZ48187.1"/>
    </source>
</evidence>
<organism evidence="3 4">
    <name type="scientific">Agromyces binzhouensis</name>
    <dbReference type="NCBI Taxonomy" id="1817495"/>
    <lineage>
        <taxon>Bacteria</taxon>
        <taxon>Bacillati</taxon>
        <taxon>Actinomycetota</taxon>
        <taxon>Actinomycetes</taxon>
        <taxon>Micrococcales</taxon>
        <taxon>Microbacteriaceae</taxon>
        <taxon>Agromyces</taxon>
    </lineage>
</organism>
<keyword evidence="4" id="KW-1185">Reference proteome</keyword>
<feature type="region of interest" description="Disordered" evidence="1">
    <location>
        <begin position="50"/>
        <end position="76"/>
    </location>
</feature>
<dbReference type="InterPro" id="IPR036779">
    <property type="entry name" value="LysM_dom_sf"/>
</dbReference>
<dbReference type="Proteomes" id="UP000292881">
    <property type="component" value="Unassembled WGS sequence"/>
</dbReference>
<reference evidence="3 4" key="1">
    <citation type="submission" date="2019-01" db="EMBL/GenBank/DDBJ databases">
        <authorList>
            <person name="Li J."/>
        </authorList>
    </citation>
    <scope>NUCLEOTIDE SEQUENCE [LARGE SCALE GENOMIC DNA]</scope>
    <source>
        <strain evidence="3 4">CGMCC 4.7180</strain>
    </source>
</reference>
<dbReference type="Pfam" id="PF01476">
    <property type="entry name" value="LysM"/>
    <property type="match status" value="1"/>
</dbReference>
<dbReference type="Gene3D" id="3.10.350.10">
    <property type="entry name" value="LysM domain"/>
    <property type="match status" value="1"/>
</dbReference>
<evidence type="ECO:0000313" key="4">
    <source>
        <dbReference type="Proteomes" id="UP000292881"/>
    </source>
</evidence>
<protein>
    <submittedName>
        <fullName evidence="3">LysM domain-containing protein</fullName>
    </submittedName>
</protein>
<dbReference type="Pfam" id="PF19266">
    <property type="entry name" value="CIS_tube"/>
    <property type="match status" value="1"/>
</dbReference>
<dbReference type="SUPFAM" id="SSF54106">
    <property type="entry name" value="LysM domain"/>
    <property type="match status" value="1"/>
</dbReference>
<dbReference type="RefSeq" id="WP_129234381.1">
    <property type="nucleotide sequence ID" value="NZ_SDPL01000117.1"/>
</dbReference>
<proteinExistence type="predicted"/>
<dbReference type="PROSITE" id="PS51782">
    <property type="entry name" value="LYSM"/>
    <property type="match status" value="1"/>
</dbReference>